<gene>
    <name evidence="1" type="ORF">MCNF_54420</name>
</gene>
<evidence type="ECO:0000313" key="2">
    <source>
        <dbReference type="Proteomes" id="UP000466931"/>
    </source>
</evidence>
<sequence length="148" mass="16546">MHRLRDINRRFLVYGLILLVGLGVVLYETVFNKPSEECRPVRDFLEFNQEQTKVINEKGDNASIADYEGWADGLAERSGRVTNPDLAVQAVRVADLANRFVIKLPALRAQTNVQPGTEEQTPAIVYEMSAINTQISDGIRALNQSCPD</sequence>
<dbReference type="AlphaFoldDB" id="A0A7I7Y579"/>
<name>A0A7I7Y579_9MYCO</name>
<protein>
    <submittedName>
        <fullName evidence="1">Uncharacterized protein</fullName>
    </submittedName>
</protein>
<dbReference type="Proteomes" id="UP000466931">
    <property type="component" value="Chromosome"/>
</dbReference>
<dbReference type="OrthoDB" id="4734645at2"/>
<reference evidence="1" key="1">
    <citation type="journal article" date="2019" name="Emerg. Microbes Infect.">
        <title>Comprehensive subspecies identification of 175 nontuberculous mycobacteria species based on 7547 genomic profiles.</title>
        <authorList>
            <person name="Matsumoto Y."/>
            <person name="Kinjo T."/>
            <person name="Motooka D."/>
            <person name="Nabeya D."/>
            <person name="Jung N."/>
            <person name="Uechi K."/>
            <person name="Horii T."/>
            <person name="Iida T."/>
            <person name="Fujita J."/>
            <person name="Nakamura S."/>
        </authorList>
    </citation>
    <scope>NUCLEOTIDE SEQUENCE [LARGE SCALE GENOMIC DNA]</scope>
    <source>
        <strain evidence="1">JCM 13671</strain>
    </source>
</reference>
<dbReference type="EMBL" id="AP022612">
    <property type="protein sequence ID" value="BBZ36837.1"/>
    <property type="molecule type" value="Genomic_DNA"/>
</dbReference>
<accession>A0A7I7Y579</accession>
<dbReference type="RefSeq" id="WP_085154430.1">
    <property type="nucleotide sequence ID" value="NZ_AP022612.1"/>
</dbReference>
<evidence type="ECO:0000313" key="1">
    <source>
        <dbReference type="EMBL" id="BBZ36837.1"/>
    </source>
</evidence>
<organism evidence="1 2">
    <name type="scientific">Mycolicibacterium confluentis</name>
    <dbReference type="NCBI Taxonomy" id="28047"/>
    <lineage>
        <taxon>Bacteria</taxon>
        <taxon>Bacillati</taxon>
        <taxon>Actinomycetota</taxon>
        <taxon>Actinomycetes</taxon>
        <taxon>Mycobacteriales</taxon>
        <taxon>Mycobacteriaceae</taxon>
        <taxon>Mycolicibacterium</taxon>
    </lineage>
</organism>
<keyword evidence="2" id="KW-1185">Reference proteome</keyword>
<proteinExistence type="predicted"/>
<reference evidence="1" key="2">
    <citation type="submission" date="2020-02" db="EMBL/GenBank/DDBJ databases">
        <authorList>
            <person name="Matsumoto Y."/>
            <person name="Motooka D."/>
            <person name="Nakamura S."/>
        </authorList>
    </citation>
    <scope>NUCLEOTIDE SEQUENCE</scope>
    <source>
        <strain evidence="1">JCM 13671</strain>
    </source>
</reference>